<dbReference type="PANTHER" id="PTHR21666">
    <property type="entry name" value="PEPTIDASE-RELATED"/>
    <property type="match status" value="1"/>
</dbReference>
<evidence type="ECO:0000256" key="1">
    <source>
        <dbReference type="ARBA" id="ARBA00001947"/>
    </source>
</evidence>
<keyword evidence="2" id="KW-0645">Protease</keyword>
<feature type="domain" description="M23ase beta-sheet core" evidence="10">
    <location>
        <begin position="319"/>
        <end position="408"/>
    </location>
</feature>
<evidence type="ECO:0000256" key="3">
    <source>
        <dbReference type="ARBA" id="ARBA00022723"/>
    </source>
</evidence>
<dbReference type="eggNOG" id="COG4942">
    <property type="taxonomic scope" value="Bacteria"/>
</dbReference>
<feature type="compositionally biased region" description="Basic and acidic residues" evidence="8">
    <location>
        <begin position="275"/>
        <end position="290"/>
    </location>
</feature>
<evidence type="ECO:0000256" key="8">
    <source>
        <dbReference type="SAM" id="MobiDB-lite"/>
    </source>
</evidence>
<protein>
    <submittedName>
        <fullName evidence="11">Membrane-bound metallopeptidase</fullName>
    </submittedName>
</protein>
<dbReference type="RefSeq" id="WP_037518442.1">
    <property type="nucleotide sequence ID" value="NZ_JGVR01000007.1"/>
</dbReference>
<dbReference type="GO" id="GO:0046872">
    <property type="term" value="F:metal ion binding"/>
    <property type="evidence" value="ECO:0007669"/>
    <property type="project" value="UniProtKB-KW"/>
</dbReference>
<evidence type="ECO:0000259" key="10">
    <source>
        <dbReference type="Pfam" id="PF01551"/>
    </source>
</evidence>
<evidence type="ECO:0000256" key="7">
    <source>
        <dbReference type="SAM" id="Coils"/>
    </source>
</evidence>
<accession>A0A084EPR3</accession>
<dbReference type="AlphaFoldDB" id="A0A084EPR3"/>
<evidence type="ECO:0000256" key="4">
    <source>
        <dbReference type="ARBA" id="ARBA00022801"/>
    </source>
</evidence>
<dbReference type="GO" id="GO:0004222">
    <property type="term" value="F:metalloendopeptidase activity"/>
    <property type="evidence" value="ECO:0007669"/>
    <property type="project" value="TreeGrafter"/>
</dbReference>
<evidence type="ECO:0000256" key="6">
    <source>
        <dbReference type="ARBA" id="ARBA00023049"/>
    </source>
</evidence>
<organism evidence="11 12">
    <name type="scientific">Sphingobium yanoikuyae</name>
    <name type="common">Sphingomonas yanoikuyae</name>
    <dbReference type="NCBI Taxonomy" id="13690"/>
    <lineage>
        <taxon>Bacteria</taxon>
        <taxon>Pseudomonadati</taxon>
        <taxon>Pseudomonadota</taxon>
        <taxon>Alphaproteobacteria</taxon>
        <taxon>Sphingomonadales</taxon>
        <taxon>Sphingomonadaceae</taxon>
        <taxon>Sphingobium</taxon>
    </lineage>
</organism>
<reference evidence="11 12" key="1">
    <citation type="submission" date="2014-03" db="EMBL/GenBank/DDBJ databases">
        <title>Genome sequence of Sphingobium yanoikuyae B1.</title>
        <authorList>
            <person name="Gan H.M."/>
            <person name="Gan H.Y."/>
            <person name="Savka M.A."/>
        </authorList>
    </citation>
    <scope>NUCLEOTIDE SEQUENCE [LARGE SCALE GENOMIC DNA]</scope>
    <source>
        <strain evidence="11 12">B1</strain>
    </source>
</reference>
<comment type="cofactor">
    <cofactor evidence="1">
        <name>Zn(2+)</name>
        <dbReference type="ChEBI" id="CHEBI:29105"/>
    </cofactor>
</comment>
<dbReference type="InterPro" id="IPR016047">
    <property type="entry name" value="M23ase_b-sheet_dom"/>
</dbReference>
<keyword evidence="7" id="KW-0175">Coiled coil</keyword>
<feature type="coiled-coil region" evidence="7">
    <location>
        <begin position="44"/>
        <end position="113"/>
    </location>
</feature>
<dbReference type="PANTHER" id="PTHR21666:SF288">
    <property type="entry name" value="CELL DIVISION PROTEIN YTFB"/>
    <property type="match status" value="1"/>
</dbReference>
<feature type="signal peptide" evidence="9">
    <location>
        <begin position="1"/>
        <end position="28"/>
    </location>
</feature>
<evidence type="ECO:0000256" key="9">
    <source>
        <dbReference type="SAM" id="SignalP"/>
    </source>
</evidence>
<sequence length="416" mass="44257">MKRNIINNSITGIALAGILALVATRLPAANDAAIILPGTAGTTLAQEQKALRDARRQSVEAADRSVRLERQAGMARDEAEQAGRRAAAMAARIQQAEADVQAAQARIAIIARMQRAQAARLAARQEPVVRLTAALQMMSRRPLALALVQPGSISDAVHMRAVLGQVLPVIEQRTAGLRAELDRSRAIRATAQQAADALTKSRRDLTDRQAALRQLETQKRVAARDYRANAGLESERALALGEKARDIVDLMDQLEVASDLRDRLAQLSGPVLRPARPDRAGAPAPDRETLDSGPPPYRLPVVGQLVTGMGEVNDGGVRSRGLTLVTQAGAQAVAPTAGRIAFAGPYRGYGQILIIDHGQGWTTLITGLHRVTAQVGESVRQGDPVGLTAAQGRPTVTVELRRNGRPVDIVPLVGLG</sequence>
<evidence type="ECO:0000313" key="12">
    <source>
        <dbReference type="Proteomes" id="UP000028534"/>
    </source>
</evidence>
<dbReference type="PATRIC" id="fig|13690.10.peg.1656"/>
<dbReference type="EMBL" id="JGVR01000007">
    <property type="protein sequence ID" value="KEZ19955.1"/>
    <property type="molecule type" value="Genomic_DNA"/>
</dbReference>
<dbReference type="Pfam" id="PF01551">
    <property type="entry name" value="Peptidase_M23"/>
    <property type="match status" value="1"/>
</dbReference>
<evidence type="ECO:0000313" key="11">
    <source>
        <dbReference type="EMBL" id="KEZ19955.1"/>
    </source>
</evidence>
<dbReference type="GO" id="GO:0006508">
    <property type="term" value="P:proteolysis"/>
    <property type="evidence" value="ECO:0007669"/>
    <property type="project" value="UniProtKB-KW"/>
</dbReference>
<keyword evidence="5" id="KW-0862">Zinc</keyword>
<evidence type="ECO:0000256" key="5">
    <source>
        <dbReference type="ARBA" id="ARBA00022833"/>
    </source>
</evidence>
<keyword evidence="4" id="KW-0378">Hydrolase</keyword>
<name>A0A084EPR3_SPHYA</name>
<evidence type="ECO:0000256" key="2">
    <source>
        <dbReference type="ARBA" id="ARBA00022670"/>
    </source>
</evidence>
<feature type="region of interest" description="Disordered" evidence="8">
    <location>
        <begin position="268"/>
        <end position="297"/>
    </location>
</feature>
<keyword evidence="3" id="KW-0479">Metal-binding</keyword>
<keyword evidence="9" id="KW-0732">Signal</keyword>
<dbReference type="InterPro" id="IPR011055">
    <property type="entry name" value="Dup_hybrid_motif"/>
</dbReference>
<dbReference type="CDD" id="cd12797">
    <property type="entry name" value="M23_peptidase"/>
    <property type="match status" value="1"/>
</dbReference>
<feature type="chain" id="PRO_5001774376" evidence="9">
    <location>
        <begin position="29"/>
        <end position="416"/>
    </location>
</feature>
<keyword evidence="6" id="KW-0482">Metalloprotease</keyword>
<dbReference type="InterPro" id="IPR050570">
    <property type="entry name" value="Cell_wall_metabolism_enzyme"/>
</dbReference>
<comment type="caution">
    <text evidence="11">The sequence shown here is derived from an EMBL/GenBank/DDBJ whole genome shotgun (WGS) entry which is preliminary data.</text>
</comment>
<proteinExistence type="predicted"/>
<gene>
    <name evidence="11" type="ORF">CP98_01606</name>
</gene>
<dbReference type="SUPFAM" id="SSF51261">
    <property type="entry name" value="Duplicated hybrid motif"/>
    <property type="match status" value="1"/>
</dbReference>
<dbReference type="Gene3D" id="2.70.70.10">
    <property type="entry name" value="Glucose Permease (Domain IIA)"/>
    <property type="match status" value="1"/>
</dbReference>
<dbReference type="Proteomes" id="UP000028534">
    <property type="component" value="Unassembled WGS sequence"/>
</dbReference>
<dbReference type="STRING" id="13690.AX777_09565"/>